<name>A0A0K2G8X0_NITMO</name>
<sequence length="128" mass="14377">MTQHLRIAILPIPLGIDIRSLSSVKTVEQERSSEDEDAELAATLEPAKAEARWIFESRLAVRHLFQFVPSERTDAALELIGMRPGEAPTADQSLSSEANWERIWLLGPPLRIMERSAGNGCWPACWRI</sequence>
<dbReference type="AlphaFoldDB" id="A0A0K2G8X0"/>
<dbReference type="EMBL" id="CP011801">
    <property type="protein sequence ID" value="ALA57314.1"/>
    <property type="molecule type" value="Genomic_DNA"/>
</dbReference>
<gene>
    <name evidence="1" type="ORF">NITMOv2_0879</name>
</gene>
<evidence type="ECO:0000313" key="1">
    <source>
        <dbReference type="EMBL" id="ALA57314.1"/>
    </source>
</evidence>
<protein>
    <submittedName>
        <fullName evidence="1">Uncharacterized protein</fullName>
    </submittedName>
</protein>
<dbReference type="KEGG" id="nmv:NITMOv2_0879"/>
<evidence type="ECO:0000313" key="2">
    <source>
        <dbReference type="Proteomes" id="UP000069205"/>
    </source>
</evidence>
<organism evidence="1 2">
    <name type="scientific">Nitrospira moscoviensis</name>
    <dbReference type="NCBI Taxonomy" id="42253"/>
    <lineage>
        <taxon>Bacteria</taxon>
        <taxon>Pseudomonadati</taxon>
        <taxon>Nitrospirota</taxon>
        <taxon>Nitrospiria</taxon>
        <taxon>Nitrospirales</taxon>
        <taxon>Nitrospiraceae</taxon>
        <taxon>Nitrospira</taxon>
    </lineage>
</organism>
<dbReference type="RefSeq" id="WP_053378670.1">
    <property type="nucleotide sequence ID" value="NZ_CP011801.1"/>
</dbReference>
<reference evidence="1 2" key="1">
    <citation type="journal article" date="2015" name="Proc. Natl. Acad. Sci. U.S.A.">
        <title>Expanded metabolic versatility of ubiquitous nitrite-oxidizing bacteria from the genus Nitrospira.</title>
        <authorList>
            <person name="Koch H."/>
            <person name="Lucker S."/>
            <person name="Albertsen M."/>
            <person name="Kitzinger K."/>
            <person name="Herbold C."/>
            <person name="Spieck E."/>
            <person name="Nielsen P.H."/>
            <person name="Wagner M."/>
            <person name="Daims H."/>
        </authorList>
    </citation>
    <scope>NUCLEOTIDE SEQUENCE [LARGE SCALE GENOMIC DNA]</scope>
    <source>
        <strain evidence="1 2">NSP M-1</strain>
    </source>
</reference>
<keyword evidence="2" id="KW-1185">Reference proteome</keyword>
<dbReference type="PATRIC" id="fig|42253.5.peg.861"/>
<accession>A0A0K2G8X0</accession>
<proteinExistence type="predicted"/>
<dbReference type="Proteomes" id="UP000069205">
    <property type="component" value="Chromosome"/>
</dbReference>
<dbReference type="STRING" id="42253.NITMOv2_0879"/>